<proteinExistence type="predicted"/>
<dbReference type="OrthoDB" id="3774052at2"/>
<keyword evidence="3" id="KW-1185">Reference proteome</keyword>
<protein>
    <submittedName>
        <fullName evidence="2">Haloacid dehalogenase, type II</fullName>
    </submittedName>
</protein>
<sequence length="223" mass="25503">MVNYRPKYVSFDCYGTLIYYEIASTTKRIVGDQISEEDWPAFTRSFSKYRYDQVLGDYYPYRQVLQDAFDRVCRKWGIESDPTAGAQFGDAVLSWGPHADVPTPLARMAERYPLVILSNADTAFLDVSVPKLGAPFHAVYTAEQAGVYKPRYQAFEYMVEQLDATPDDFLHVSSHTRYDLMPAHDLGFRNLVMLDRGYDPPAHSYEYVDVASLTELNQMLGID</sequence>
<accession>A0A077M1Q1</accession>
<dbReference type="InterPro" id="IPR006439">
    <property type="entry name" value="HAD-SF_hydro_IA"/>
</dbReference>
<evidence type="ECO:0000256" key="1">
    <source>
        <dbReference type="ARBA" id="ARBA00022801"/>
    </source>
</evidence>
<dbReference type="Pfam" id="PF00702">
    <property type="entry name" value="Hydrolase"/>
    <property type="match status" value="1"/>
</dbReference>
<gene>
    <name evidence="2" type="ORF">BN12_80019</name>
</gene>
<dbReference type="InterPro" id="IPR023214">
    <property type="entry name" value="HAD_sf"/>
</dbReference>
<dbReference type="RefSeq" id="WP_048549828.1">
    <property type="nucleotide sequence ID" value="NZ_HF570958.1"/>
</dbReference>
<dbReference type="STRING" id="1194083.BN12_80019"/>
<dbReference type="SUPFAM" id="SSF56784">
    <property type="entry name" value="HAD-like"/>
    <property type="match status" value="1"/>
</dbReference>
<dbReference type="Proteomes" id="UP000035721">
    <property type="component" value="Unassembled WGS sequence"/>
</dbReference>
<dbReference type="Gene3D" id="1.10.150.750">
    <property type="match status" value="1"/>
</dbReference>
<dbReference type="InterPro" id="IPR006328">
    <property type="entry name" value="2-HAD"/>
</dbReference>
<organism evidence="2 3">
    <name type="scientific">Nostocoides japonicum T1-X7</name>
    <dbReference type="NCBI Taxonomy" id="1194083"/>
    <lineage>
        <taxon>Bacteria</taxon>
        <taxon>Bacillati</taxon>
        <taxon>Actinomycetota</taxon>
        <taxon>Actinomycetes</taxon>
        <taxon>Micrococcales</taxon>
        <taxon>Intrasporangiaceae</taxon>
        <taxon>Nostocoides</taxon>
    </lineage>
</organism>
<dbReference type="Gene3D" id="3.40.50.1000">
    <property type="entry name" value="HAD superfamily/HAD-like"/>
    <property type="match status" value="1"/>
</dbReference>
<comment type="caution">
    <text evidence="2">The sequence shown here is derived from an EMBL/GenBank/DDBJ whole genome shotgun (WGS) entry which is preliminary data.</text>
</comment>
<dbReference type="InterPro" id="IPR051540">
    <property type="entry name" value="S-2-haloacid_dehalogenase"/>
</dbReference>
<dbReference type="EMBL" id="CAJB01000414">
    <property type="protein sequence ID" value="CCH80228.1"/>
    <property type="molecule type" value="Genomic_DNA"/>
</dbReference>
<dbReference type="NCBIfam" id="TIGR01493">
    <property type="entry name" value="HAD-SF-IA-v2"/>
    <property type="match status" value="1"/>
</dbReference>
<dbReference type="GO" id="GO:0019120">
    <property type="term" value="F:hydrolase activity, acting on acid halide bonds, in C-halide compounds"/>
    <property type="evidence" value="ECO:0007669"/>
    <property type="project" value="InterPro"/>
</dbReference>
<reference evidence="2 3" key="1">
    <citation type="journal article" date="2013" name="ISME J.">
        <title>A metabolic model for members of the genus Tetrasphaera involved in enhanced biological phosphorus removal.</title>
        <authorList>
            <person name="Kristiansen R."/>
            <person name="Nguyen H.T.T."/>
            <person name="Saunders A.M."/>
            <person name="Nielsen J.L."/>
            <person name="Wimmer R."/>
            <person name="Le V.Q."/>
            <person name="McIlroy S.J."/>
            <person name="Petrovski S."/>
            <person name="Seviour R.J."/>
            <person name="Calteau A."/>
            <person name="Nielsen K.L."/>
            <person name="Nielsen P.H."/>
        </authorList>
    </citation>
    <scope>NUCLEOTIDE SEQUENCE [LARGE SCALE GENOMIC DNA]</scope>
    <source>
        <strain evidence="2 3">T1-X7</strain>
    </source>
</reference>
<dbReference type="PANTHER" id="PTHR43316:SF3">
    <property type="entry name" value="HALOACID DEHALOGENASE, TYPE II (AFU_ORTHOLOGUE AFUA_2G07750)-RELATED"/>
    <property type="match status" value="1"/>
</dbReference>
<keyword evidence="1" id="KW-0378">Hydrolase</keyword>
<dbReference type="AlphaFoldDB" id="A0A077M1Q1"/>
<evidence type="ECO:0000313" key="2">
    <source>
        <dbReference type="EMBL" id="CCH80228.1"/>
    </source>
</evidence>
<dbReference type="InterPro" id="IPR036412">
    <property type="entry name" value="HAD-like_sf"/>
</dbReference>
<dbReference type="NCBIfam" id="TIGR01428">
    <property type="entry name" value="HAD_type_II"/>
    <property type="match status" value="1"/>
</dbReference>
<evidence type="ECO:0000313" key="3">
    <source>
        <dbReference type="Proteomes" id="UP000035721"/>
    </source>
</evidence>
<name>A0A077M1Q1_9MICO</name>
<dbReference type="PANTHER" id="PTHR43316">
    <property type="entry name" value="HYDROLASE, HALOACID DELAHOGENASE-RELATED"/>
    <property type="match status" value="1"/>
</dbReference>